<comment type="subcellular location">
    <subcellularLocation>
        <location evidence="1">Endoplasmic reticulum membrane</location>
        <topology evidence="1">Multi-pass membrane protein</topology>
    </subcellularLocation>
</comment>
<keyword evidence="8" id="KW-0456">Lyase</keyword>
<dbReference type="GO" id="GO:0016491">
    <property type="term" value="F:oxidoreductase activity"/>
    <property type="evidence" value="ECO:0007669"/>
    <property type="project" value="InterPro"/>
</dbReference>
<dbReference type="Pfam" id="PF04116">
    <property type="entry name" value="FA_hydroxylase"/>
    <property type="match status" value="1"/>
</dbReference>
<reference evidence="11 12" key="1">
    <citation type="submission" date="2023-10" db="EMBL/GenBank/DDBJ databases">
        <title>Chromosome-scale genome assembly provides insights into flower coloration mechanisms of Canna indica.</title>
        <authorList>
            <person name="Li C."/>
        </authorList>
    </citation>
    <scope>NUCLEOTIDE SEQUENCE [LARGE SCALE GENOMIC DNA]</scope>
    <source>
        <tissue evidence="11">Flower</tissue>
    </source>
</reference>
<dbReference type="PROSITE" id="PS51257">
    <property type="entry name" value="PROKAR_LIPOPROTEIN"/>
    <property type="match status" value="1"/>
</dbReference>
<proteinExistence type="inferred from homology"/>
<evidence type="ECO:0000256" key="3">
    <source>
        <dbReference type="ARBA" id="ARBA00013146"/>
    </source>
</evidence>
<evidence type="ECO:0000259" key="10">
    <source>
        <dbReference type="Pfam" id="PF04116"/>
    </source>
</evidence>
<evidence type="ECO:0000256" key="8">
    <source>
        <dbReference type="ARBA" id="ARBA00023239"/>
    </source>
</evidence>
<dbReference type="EMBL" id="CP136891">
    <property type="protein sequence ID" value="WOK97830.1"/>
    <property type="molecule type" value="Genomic_DNA"/>
</dbReference>
<sequence>MADLQGRRRLLADRPDNFLILQFCVAAAACSVFPSLQSLPLWDAHRAIVVLFLHADFSEPVFYWVHRTLHGDFFFPHYHALHHSSRVPQSFTEGFATPLEHLILVGVMGAPLMGACLLGRGSAAHVYGYVLGFDLMRCMGNNNMEGALDGGLDVPHSNKFAGFKKDEKQLECP</sequence>
<dbReference type="AlphaFoldDB" id="A0AAQ3Q437"/>
<dbReference type="GO" id="GO:0008610">
    <property type="term" value="P:lipid biosynthetic process"/>
    <property type="evidence" value="ECO:0007669"/>
    <property type="project" value="InterPro"/>
</dbReference>
<dbReference type="EC" id="4.1.99.5" evidence="3"/>
<dbReference type="GO" id="GO:0005506">
    <property type="term" value="F:iron ion binding"/>
    <property type="evidence" value="ECO:0007669"/>
    <property type="project" value="InterPro"/>
</dbReference>
<comment type="catalytic activity">
    <reaction evidence="9">
        <text>a long-chain fatty aldehyde + 2 NADPH + O2 + H(+) = a long-chain alkane + formate + 2 NADP(+) + H2O</text>
        <dbReference type="Rhea" id="RHEA:21440"/>
        <dbReference type="ChEBI" id="CHEBI:15377"/>
        <dbReference type="ChEBI" id="CHEBI:15378"/>
        <dbReference type="ChEBI" id="CHEBI:15379"/>
        <dbReference type="ChEBI" id="CHEBI:15740"/>
        <dbReference type="ChEBI" id="CHEBI:17176"/>
        <dbReference type="ChEBI" id="CHEBI:57783"/>
        <dbReference type="ChEBI" id="CHEBI:58349"/>
        <dbReference type="ChEBI" id="CHEBI:83563"/>
        <dbReference type="EC" id="4.1.99.5"/>
    </reaction>
</comment>
<dbReference type="InterPro" id="IPR006694">
    <property type="entry name" value="Fatty_acid_hydroxylase"/>
</dbReference>
<evidence type="ECO:0000256" key="7">
    <source>
        <dbReference type="ARBA" id="ARBA00023136"/>
    </source>
</evidence>
<protein>
    <recommendedName>
        <fullName evidence="3">aldehyde oxygenase (deformylating)</fullName>
        <ecNumber evidence="3">4.1.99.5</ecNumber>
    </recommendedName>
</protein>
<keyword evidence="12" id="KW-1185">Reference proteome</keyword>
<keyword evidence="4" id="KW-0812">Transmembrane</keyword>
<accession>A0AAQ3Q437</accession>
<evidence type="ECO:0000256" key="4">
    <source>
        <dbReference type="ARBA" id="ARBA00022692"/>
    </source>
</evidence>
<organism evidence="11 12">
    <name type="scientific">Canna indica</name>
    <name type="common">Indian-shot</name>
    <dbReference type="NCBI Taxonomy" id="4628"/>
    <lineage>
        <taxon>Eukaryota</taxon>
        <taxon>Viridiplantae</taxon>
        <taxon>Streptophyta</taxon>
        <taxon>Embryophyta</taxon>
        <taxon>Tracheophyta</taxon>
        <taxon>Spermatophyta</taxon>
        <taxon>Magnoliopsida</taxon>
        <taxon>Liliopsida</taxon>
        <taxon>Zingiberales</taxon>
        <taxon>Cannaceae</taxon>
        <taxon>Canna</taxon>
    </lineage>
</organism>
<evidence type="ECO:0000313" key="12">
    <source>
        <dbReference type="Proteomes" id="UP001327560"/>
    </source>
</evidence>
<dbReference type="InterPro" id="IPR050307">
    <property type="entry name" value="Sterol_Desaturase_Related"/>
</dbReference>
<comment type="similarity">
    <text evidence="2">Belongs to the sterol desaturase family.</text>
</comment>
<dbReference type="PANTHER" id="PTHR11863">
    <property type="entry name" value="STEROL DESATURASE"/>
    <property type="match status" value="1"/>
</dbReference>
<evidence type="ECO:0000313" key="11">
    <source>
        <dbReference type="EMBL" id="WOK97830.1"/>
    </source>
</evidence>
<evidence type="ECO:0000256" key="5">
    <source>
        <dbReference type="ARBA" id="ARBA00022824"/>
    </source>
</evidence>
<evidence type="ECO:0000256" key="1">
    <source>
        <dbReference type="ARBA" id="ARBA00004477"/>
    </source>
</evidence>
<keyword evidence="7" id="KW-0472">Membrane</keyword>
<evidence type="ECO:0000256" key="6">
    <source>
        <dbReference type="ARBA" id="ARBA00022989"/>
    </source>
</evidence>
<evidence type="ECO:0000256" key="9">
    <source>
        <dbReference type="ARBA" id="ARBA00047909"/>
    </source>
</evidence>
<dbReference type="GO" id="GO:0071771">
    <property type="term" value="F:aldehyde oxygenase (deformylating) activity"/>
    <property type="evidence" value="ECO:0007669"/>
    <property type="project" value="UniProtKB-EC"/>
</dbReference>
<gene>
    <name evidence="11" type="ORF">Cni_G06538</name>
</gene>
<evidence type="ECO:0000256" key="2">
    <source>
        <dbReference type="ARBA" id="ARBA00009324"/>
    </source>
</evidence>
<keyword evidence="6" id="KW-1133">Transmembrane helix</keyword>
<keyword evidence="5" id="KW-0256">Endoplasmic reticulum</keyword>
<dbReference type="Proteomes" id="UP001327560">
    <property type="component" value="Chromosome 2"/>
</dbReference>
<name>A0AAQ3Q437_9LILI</name>
<dbReference type="GO" id="GO:0005789">
    <property type="term" value="C:endoplasmic reticulum membrane"/>
    <property type="evidence" value="ECO:0007669"/>
    <property type="project" value="UniProtKB-SubCell"/>
</dbReference>
<feature type="domain" description="Fatty acid hydroxylase" evidence="10">
    <location>
        <begin position="57"/>
        <end position="126"/>
    </location>
</feature>